<dbReference type="AlphaFoldDB" id="A0A0D2WUJ6"/>
<dbReference type="InParanoid" id="A0A0D2WUJ6"/>
<evidence type="ECO:0000256" key="2">
    <source>
        <dbReference type="SAM" id="MobiDB-lite"/>
    </source>
</evidence>
<protein>
    <recommendedName>
        <fullName evidence="3">PITH domain-containing protein</fullName>
    </recommendedName>
</protein>
<evidence type="ECO:0000259" key="3">
    <source>
        <dbReference type="PROSITE" id="PS51532"/>
    </source>
</evidence>
<dbReference type="RefSeq" id="XP_004345652.1">
    <property type="nucleotide sequence ID" value="XM_004345602.2"/>
</dbReference>
<reference evidence="5" key="1">
    <citation type="submission" date="2011-02" db="EMBL/GenBank/DDBJ databases">
        <title>The Genome Sequence of Capsaspora owczarzaki ATCC 30864.</title>
        <authorList>
            <person name="Russ C."/>
            <person name="Cuomo C."/>
            <person name="Burger G."/>
            <person name="Gray M.W."/>
            <person name="Holland P.W.H."/>
            <person name="King N."/>
            <person name="Lang F.B.F."/>
            <person name="Roger A.J."/>
            <person name="Ruiz-Trillo I."/>
            <person name="Young S.K."/>
            <person name="Zeng Q."/>
            <person name="Gargeya S."/>
            <person name="Alvarado L."/>
            <person name="Berlin A."/>
            <person name="Chapman S.B."/>
            <person name="Chen Z."/>
            <person name="Freedman E."/>
            <person name="Gellesch M."/>
            <person name="Goldberg J."/>
            <person name="Griggs A."/>
            <person name="Gujja S."/>
            <person name="Heilman E."/>
            <person name="Heiman D."/>
            <person name="Howarth C."/>
            <person name="Mehta T."/>
            <person name="Neiman D."/>
            <person name="Pearson M."/>
            <person name="Roberts A."/>
            <person name="Saif S."/>
            <person name="Shea T."/>
            <person name="Shenoy N."/>
            <person name="Sisk P."/>
            <person name="Stolte C."/>
            <person name="Sykes S."/>
            <person name="White J."/>
            <person name="Yandava C."/>
            <person name="Haas B."/>
            <person name="Nusbaum C."/>
            <person name="Birren B."/>
        </authorList>
    </citation>
    <scope>NUCLEOTIDE SEQUENCE</scope>
    <source>
        <strain evidence="5">ATCC 30864</strain>
    </source>
</reference>
<keyword evidence="5" id="KW-1185">Reference proteome</keyword>
<feature type="domain" description="PITH" evidence="3">
    <location>
        <begin position="28"/>
        <end position="199"/>
    </location>
</feature>
<dbReference type="InterPro" id="IPR045099">
    <property type="entry name" value="PITH1-like"/>
</dbReference>
<dbReference type="STRING" id="595528.A0A0D2WUJ6"/>
<dbReference type="PANTHER" id="PTHR12175:SF1">
    <property type="entry name" value="PITH DOMAIN-CONTAINING PROTEIN 1"/>
    <property type="match status" value="1"/>
</dbReference>
<dbReference type="eggNOG" id="KOG1730">
    <property type="taxonomic scope" value="Eukaryota"/>
</dbReference>
<dbReference type="InterPro" id="IPR008979">
    <property type="entry name" value="Galactose-bd-like_sf"/>
</dbReference>
<dbReference type="PhylomeDB" id="A0A0D2WUJ6"/>
<organism evidence="4 5">
    <name type="scientific">Capsaspora owczarzaki (strain ATCC 30864)</name>
    <dbReference type="NCBI Taxonomy" id="595528"/>
    <lineage>
        <taxon>Eukaryota</taxon>
        <taxon>Filasterea</taxon>
        <taxon>Capsaspora</taxon>
    </lineage>
</organism>
<dbReference type="Pfam" id="PF06201">
    <property type="entry name" value="PITH"/>
    <property type="match status" value="1"/>
</dbReference>
<dbReference type="GO" id="GO:0005634">
    <property type="term" value="C:nucleus"/>
    <property type="evidence" value="ECO:0007669"/>
    <property type="project" value="TreeGrafter"/>
</dbReference>
<dbReference type="GO" id="GO:0005737">
    <property type="term" value="C:cytoplasm"/>
    <property type="evidence" value="ECO:0007669"/>
    <property type="project" value="UniProtKB-ARBA"/>
</dbReference>
<dbReference type="EMBL" id="KE346369">
    <property type="protein sequence ID" value="KJE95628.1"/>
    <property type="molecule type" value="Genomic_DNA"/>
</dbReference>
<dbReference type="InterPro" id="IPR037047">
    <property type="entry name" value="PITH_dom_sf"/>
</dbReference>
<dbReference type="SUPFAM" id="SSF49785">
    <property type="entry name" value="Galactose-binding domain-like"/>
    <property type="match status" value="1"/>
</dbReference>
<dbReference type="PROSITE" id="PS51532">
    <property type="entry name" value="PITH"/>
    <property type="match status" value="1"/>
</dbReference>
<evidence type="ECO:0000256" key="1">
    <source>
        <dbReference type="ARBA" id="ARBA00025788"/>
    </source>
</evidence>
<dbReference type="OrthoDB" id="2635at2759"/>
<name>A0A0D2WUJ6_CAPO3</name>
<feature type="region of interest" description="Disordered" evidence="2">
    <location>
        <begin position="1"/>
        <end position="34"/>
    </location>
</feature>
<dbReference type="OMA" id="RLVFKPW"/>
<dbReference type="FunCoup" id="A0A0D2WUJ6">
    <property type="interactions" value="475"/>
</dbReference>
<proteinExistence type="inferred from homology"/>
<accession>A0A0D2WUJ6</accession>
<dbReference type="Proteomes" id="UP000008743">
    <property type="component" value="Unassembled WGS sequence"/>
</dbReference>
<dbReference type="PANTHER" id="PTHR12175">
    <property type="entry name" value="AD039 HT014 THIOREDOXIN FAMILY TRP26"/>
    <property type="match status" value="1"/>
</dbReference>
<evidence type="ECO:0000313" key="5">
    <source>
        <dbReference type="Proteomes" id="UP000008743"/>
    </source>
</evidence>
<evidence type="ECO:0000313" key="4">
    <source>
        <dbReference type="EMBL" id="KJE95628.1"/>
    </source>
</evidence>
<dbReference type="Gene3D" id="2.60.120.470">
    <property type="entry name" value="PITH domain"/>
    <property type="match status" value="1"/>
</dbReference>
<dbReference type="InterPro" id="IPR010400">
    <property type="entry name" value="PITH_dom"/>
</dbReference>
<gene>
    <name evidence="4" type="ORF">CAOG_006062</name>
</gene>
<comment type="similarity">
    <text evidence="1">Belongs to the PITHD1 family.</text>
</comment>
<sequence length="219" mass="24117">MSGHGHGHSHASCAPDGHGHSHGGDDDDDNPERGQQFSLFKHIDTTKINCMNGIGNAAKLFRAWHERLDTSITVDSDADEQLLLHIPFTGEVTLKSVIVIGGGGDQHPRTLKLFVNRPELDFSSAGDATPTQQIDLAHDRTGALEYPTRIAKFQGVRHLTMFFSDNFGDDVTRLHFIGLRGDFMTVHRTPIITAYELKPNPADHPKTGALADNVFRPQH</sequence>